<dbReference type="AlphaFoldDB" id="K1WJL1"/>
<evidence type="ECO:0000313" key="2">
    <source>
        <dbReference type="EMBL" id="EKD17880.1"/>
    </source>
</evidence>
<dbReference type="Proteomes" id="UP000006753">
    <property type="component" value="Unassembled WGS sequence"/>
</dbReference>
<evidence type="ECO:0000313" key="3">
    <source>
        <dbReference type="Proteomes" id="UP000006753"/>
    </source>
</evidence>
<name>K1WJL1_MARBU</name>
<proteinExistence type="predicted"/>
<dbReference type="HOGENOM" id="CLU_365267_0_0_1"/>
<protein>
    <submittedName>
        <fullName evidence="2">Uncharacterized protein</fullName>
    </submittedName>
</protein>
<evidence type="ECO:0000256" key="1">
    <source>
        <dbReference type="SAM" id="MobiDB-lite"/>
    </source>
</evidence>
<gene>
    <name evidence="2" type="ORF">MBM_03652</name>
</gene>
<feature type="compositionally biased region" description="Basic and acidic residues" evidence="1">
    <location>
        <begin position="750"/>
        <end position="764"/>
    </location>
</feature>
<dbReference type="KEGG" id="mbe:MBM_03652"/>
<dbReference type="EMBL" id="JH921434">
    <property type="protein sequence ID" value="EKD17880.1"/>
    <property type="molecule type" value="Genomic_DNA"/>
</dbReference>
<organism evidence="2 3">
    <name type="scientific">Marssonina brunnea f. sp. multigermtubi (strain MB_m1)</name>
    <name type="common">Marssonina leaf spot fungus</name>
    <dbReference type="NCBI Taxonomy" id="1072389"/>
    <lineage>
        <taxon>Eukaryota</taxon>
        <taxon>Fungi</taxon>
        <taxon>Dikarya</taxon>
        <taxon>Ascomycota</taxon>
        <taxon>Pezizomycotina</taxon>
        <taxon>Leotiomycetes</taxon>
        <taxon>Helotiales</taxon>
        <taxon>Drepanopezizaceae</taxon>
        <taxon>Drepanopeziza</taxon>
    </lineage>
</organism>
<reference evidence="2 3" key="1">
    <citation type="journal article" date="2012" name="BMC Genomics">
        <title>Sequencing the genome of Marssonina brunnea reveals fungus-poplar co-evolution.</title>
        <authorList>
            <person name="Zhu S."/>
            <person name="Cao Y.-Z."/>
            <person name="Jiang C."/>
            <person name="Tan B.-Y."/>
            <person name="Wang Z."/>
            <person name="Feng S."/>
            <person name="Zhang L."/>
            <person name="Su X.-H."/>
            <person name="Brejova B."/>
            <person name="Vinar T."/>
            <person name="Xu M."/>
            <person name="Wang M.-X."/>
            <person name="Zhang S.-G."/>
            <person name="Huang M.-R."/>
            <person name="Wu R."/>
            <person name="Zhou Y."/>
        </authorList>
    </citation>
    <scope>NUCLEOTIDE SEQUENCE [LARGE SCALE GENOMIC DNA]</scope>
    <source>
        <strain evidence="2 3">MB_m1</strain>
    </source>
</reference>
<accession>K1WJL1</accession>
<feature type="region of interest" description="Disordered" evidence="1">
    <location>
        <begin position="1"/>
        <end position="88"/>
    </location>
</feature>
<dbReference type="OrthoDB" id="3515394at2759"/>
<feature type="region of interest" description="Disordered" evidence="1">
    <location>
        <begin position="742"/>
        <end position="764"/>
    </location>
</feature>
<dbReference type="InParanoid" id="K1WJL1"/>
<dbReference type="GeneID" id="18759587"/>
<sequence>MTDCQPGPTPESIANMTPPRTPTGKENAGSKYRSLTKAAKGLYASVRNAYSSPRRRPSHGTWKDSTPLDPDRSPSKKPVGRRSSVGNLLSLFSNSQSSNYEYPETTKATKEKSEGFAGLFGHVAMRRRKSFGPFGSITYTRREPVRNTAQHTGDCNEAISIHVTNTTTATTGHTGDCNEAVSIHIREPSGDPELPVENLPLADTTEATEACDEAVSIHVTEPYAVFESNGPEDKENAYQQLVASGNDEINKVLSMPDSMRPMLPRQNSRASTPVRSLLGAEQNRLLYHSDATRFSNSGGEEIDPVTHLPDGCYEVPAHTSDPSAWEQAKSALRDAMPMVTVRPTSPTSTPVDIDPEFKRRHAERTEKLIKLDLDPGVSTSQTNDTSFSGNILHLSRNIIAAPAALVLGPNPAANSNSTSLGVSIDSRTDVWKANTDKILEAIRSTVAKMTRNYHGSAHHRSLMDEGVSFTVTDTHSQPTPSYSEFERDSDDFWDSVKTGEAIMQRTLKSQDSQTSLSAQSEVSWFDHGFPADIFNLRSTYAGSDFSLPLPLTPAKKRFMLDDDESSSESPGYLDVFRHFDKDLFSLPVDSILQNSILFRTPLDPFDRGPARMVQMSPKKVVALPLSIGDSPGSDKLVRRTCPGNITPFKRADSDEIETEYIEDAQFFPPGPSQVSLSDSVKLVEEIVEHPSGYHLTTVRKHLRSSSQGSQSSTDNQSPVDIFLAHGHAVPYVPCSSRQIAGLSAGSSSIGKRDDERWTGDTDFS</sequence>
<keyword evidence="3" id="KW-1185">Reference proteome</keyword>